<keyword evidence="5" id="KW-0472">Membrane</keyword>
<reference evidence="8 9" key="1">
    <citation type="journal article" date="2017" name="ISME J.">
        <title>Potential for microbial H2 and metal transformations associated with novel bacteria and archaea in deep terrestrial subsurface sediments.</title>
        <authorList>
            <person name="Hernsdorf A.W."/>
            <person name="Amano Y."/>
            <person name="Miyakawa K."/>
            <person name="Ise K."/>
            <person name="Suzuki Y."/>
            <person name="Anantharaman K."/>
            <person name="Probst A."/>
            <person name="Burstein D."/>
            <person name="Thomas B.C."/>
            <person name="Banfield J.F."/>
        </authorList>
    </citation>
    <scope>NUCLEOTIDE SEQUENCE [LARGE SCALE GENOMIC DNA]</scope>
    <source>
        <strain evidence="8">HGW-Actinobacteria-3</strain>
    </source>
</reference>
<feature type="domain" description="Thiamin pyrophosphokinase catalytic" evidence="6">
    <location>
        <begin position="195"/>
        <end position="231"/>
    </location>
</feature>
<dbReference type="SUPFAM" id="SSF63999">
    <property type="entry name" value="Thiamin pyrophosphokinase, catalytic domain"/>
    <property type="match status" value="1"/>
</dbReference>
<evidence type="ECO:0000313" key="8">
    <source>
        <dbReference type="EMBL" id="PKQ28175.1"/>
    </source>
</evidence>
<dbReference type="Gene3D" id="3.40.50.10240">
    <property type="entry name" value="Thiamin pyrophosphokinase, catalytic domain"/>
    <property type="match status" value="1"/>
</dbReference>
<dbReference type="InterPro" id="IPR007371">
    <property type="entry name" value="TPK_catalytic"/>
</dbReference>
<protein>
    <submittedName>
        <fullName evidence="8">Uncharacterized protein</fullName>
    </submittedName>
</protein>
<evidence type="ECO:0000259" key="7">
    <source>
        <dbReference type="Pfam" id="PF12555"/>
    </source>
</evidence>
<dbReference type="GO" id="GO:0005524">
    <property type="term" value="F:ATP binding"/>
    <property type="evidence" value="ECO:0007669"/>
    <property type="project" value="UniProtKB-KW"/>
</dbReference>
<dbReference type="Proteomes" id="UP000233654">
    <property type="component" value="Unassembled WGS sequence"/>
</dbReference>
<keyword evidence="4" id="KW-0067">ATP-binding</keyword>
<feature type="domain" description="SteA-like C-terminal" evidence="7">
    <location>
        <begin position="324"/>
        <end position="374"/>
    </location>
</feature>
<evidence type="ECO:0000256" key="3">
    <source>
        <dbReference type="ARBA" id="ARBA00022777"/>
    </source>
</evidence>
<dbReference type="NCBIfam" id="NF040608">
    <property type="entry name" value="division_SteA"/>
    <property type="match status" value="1"/>
</dbReference>
<dbReference type="AlphaFoldDB" id="A0A2N3G627"/>
<evidence type="ECO:0000313" key="9">
    <source>
        <dbReference type="Proteomes" id="UP000233654"/>
    </source>
</evidence>
<comment type="caution">
    <text evidence="8">The sequence shown here is derived from an EMBL/GenBank/DDBJ whole genome shotgun (WGS) entry which is preliminary data.</text>
</comment>
<evidence type="ECO:0000256" key="1">
    <source>
        <dbReference type="ARBA" id="ARBA00022679"/>
    </source>
</evidence>
<dbReference type="GO" id="GO:0009229">
    <property type="term" value="P:thiamine diphosphate biosynthetic process"/>
    <property type="evidence" value="ECO:0007669"/>
    <property type="project" value="InterPro"/>
</dbReference>
<name>A0A2N3G627_9ACTN</name>
<dbReference type="Pfam" id="PF12555">
    <property type="entry name" value="SteA-like_C"/>
    <property type="match status" value="1"/>
</dbReference>
<evidence type="ECO:0000259" key="6">
    <source>
        <dbReference type="Pfam" id="PF04263"/>
    </source>
</evidence>
<evidence type="ECO:0000256" key="5">
    <source>
        <dbReference type="SAM" id="Phobius"/>
    </source>
</evidence>
<keyword evidence="5" id="KW-0812">Transmembrane</keyword>
<dbReference type="InterPro" id="IPR047795">
    <property type="entry name" value="Put_SteA-like"/>
</dbReference>
<organism evidence="8 9">
    <name type="scientific">Candidatus Anoxymicrobium japonicum</name>
    <dbReference type="NCBI Taxonomy" id="2013648"/>
    <lineage>
        <taxon>Bacteria</taxon>
        <taxon>Bacillati</taxon>
        <taxon>Actinomycetota</taxon>
        <taxon>Candidatus Geothermincolia</taxon>
        <taxon>Candidatus Geothermincolales</taxon>
        <taxon>Candidatus Anoxymicrobiaceae</taxon>
        <taxon>Candidatus Anoxymicrobium</taxon>
    </lineage>
</organism>
<keyword evidence="3" id="KW-0418">Kinase</keyword>
<feature type="transmembrane region" description="Helical" evidence="5">
    <location>
        <begin position="337"/>
        <end position="357"/>
    </location>
</feature>
<evidence type="ECO:0000256" key="2">
    <source>
        <dbReference type="ARBA" id="ARBA00022741"/>
    </source>
</evidence>
<dbReference type="GO" id="GO:0004788">
    <property type="term" value="F:thiamine diphosphokinase activity"/>
    <property type="evidence" value="ECO:0007669"/>
    <property type="project" value="InterPro"/>
</dbReference>
<keyword evidence="1" id="KW-0808">Transferase</keyword>
<dbReference type="InterPro" id="IPR022215">
    <property type="entry name" value="SteA-like_C"/>
</dbReference>
<keyword evidence="2" id="KW-0547">Nucleotide-binding</keyword>
<dbReference type="InterPro" id="IPR036759">
    <property type="entry name" value="TPK_catalytic_sf"/>
</dbReference>
<dbReference type="GO" id="GO:0016301">
    <property type="term" value="F:kinase activity"/>
    <property type="evidence" value="ECO:0007669"/>
    <property type="project" value="UniProtKB-KW"/>
</dbReference>
<proteinExistence type="predicted"/>
<dbReference type="Pfam" id="PF04263">
    <property type="entry name" value="TPK_catalytic"/>
    <property type="match status" value="1"/>
</dbReference>
<evidence type="ECO:0000256" key="4">
    <source>
        <dbReference type="ARBA" id="ARBA00022840"/>
    </source>
</evidence>
<sequence>MSQNDSVIATARLDKRTKNLVKRLCEGEVAIIDHPDVDRVSAEALIERKPSCVVNAACSVTGVYPNLGPLMIIASGIPIIDEVGGGVFERVSEGDTVQVVGGALMRDGDEIARGKTLTLADIEQRIEMSKKRLGKHLVDFAANTMELLDVEKEILLESVELPHIATRFRGRHALIVVRGHNYKRDLRALRSYVRETKPVLVAVDGGADALFEMGYKPDMVVGDMDSVTDQALLDKAEIVVHGYADGSAPGKKRLDSLGVRSTVFHYPGTSEDIAMLIAYEKGAEMIVLVGGHTNLVDFLEKDRKGMASTFLVRLRVGASLIDAKGVGELYHTRAEGWHFALMALVALALVVVVIFLSEPARQFISVMAMRFQVWLMKFENLI</sequence>
<dbReference type="EMBL" id="PHEX01000029">
    <property type="protein sequence ID" value="PKQ28175.1"/>
    <property type="molecule type" value="Genomic_DNA"/>
</dbReference>
<keyword evidence="5" id="KW-1133">Transmembrane helix</keyword>
<gene>
    <name evidence="8" type="ORF">CVT63_04170</name>
</gene>
<accession>A0A2N3G627</accession>